<protein>
    <submittedName>
        <fullName evidence="2">Uncharacterized protein</fullName>
    </submittedName>
</protein>
<organism evidence="2 3">
    <name type="scientific">Mucuna pruriens</name>
    <name type="common">Velvet bean</name>
    <name type="synonym">Dolichos pruriens</name>
    <dbReference type="NCBI Taxonomy" id="157652"/>
    <lineage>
        <taxon>Eukaryota</taxon>
        <taxon>Viridiplantae</taxon>
        <taxon>Streptophyta</taxon>
        <taxon>Embryophyta</taxon>
        <taxon>Tracheophyta</taxon>
        <taxon>Spermatophyta</taxon>
        <taxon>Magnoliopsida</taxon>
        <taxon>eudicotyledons</taxon>
        <taxon>Gunneridae</taxon>
        <taxon>Pentapetalae</taxon>
        <taxon>rosids</taxon>
        <taxon>fabids</taxon>
        <taxon>Fabales</taxon>
        <taxon>Fabaceae</taxon>
        <taxon>Papilionoideae</taxon>
        <taxon>50 kb inversion clade</taxon>
        <taxon>NPAAA clade</taxon>
        <taxon>indigoferoid/millettioid clade</taxon>
        <taxon>Phaseoleae</taxon>
        <taxon>Mucuna</taxon>
    </lineage>
</organism>
<dbReference type="Proteomes" id="UP000257109">
    <property type="component" value="Unassembled WGS sequence"/>
</dbReference>
<accession>A0A371F6W2</accession>
<feature type="non-terminal residue" evidence="2">
    <location>
        <position position="1"/>
    </location>
</feature>
<sequence length="721" mass="79706">MSSERKTTKPKTDFELVLNYSNQCIWKNLKNDSGAGANAACRVDKTFSATDPLSEIVWSPDKGFSLNCVDSSFTNKNTSLFRDVEPSSMVLALLQSVTDGSSTMDKPIDDVFVEPIDVICSKSDDSSTDTPARHPASDSVVIIPDHKTCEEHHDTDVGKGGFAVDLLVQNNCLAGLTMEKINTARETPNLPISQKENVMNVWEKNMCDQANIEIAIISEIKGNTSTISGQVDERPVSNLLLKADEPKCSMEENPSPRKHCNGGIDTGVVNQMVEKENGLNTKVEHIIKYKDSGALGTNLISSGISPSQKLESTAEIKEKSLSNGDSNGSLPKENDCHLSVESCHSTRLFLAGKRRCNFQQVIIGSKKIKKQIQETSCSKSYVKPDSSFMNLISNMMKGCSESTQAEDKYLALNLENPNHHLQRPDQKLLTCNKNQDPGLKNAGFKSNFRAVVGAKFKNVGTRMSQVGEASKDVELGNKVHGIDATPITFCAENNSLHRQYLQSNKLEVSDGRLDSCSPLQPQTRPINSLNSHWRNNSLENENCYNSGLSKEKEGMALSSLHSPSTRHNSENVESFALYERKETCHRSGTMEGLWITRFLPKSTSPLMVFDHLNERGGSEFHSTSCSMLPHSHEHISLNCKIEEAGEQSADGQFLSEAKNLHNCCINKEDSTVLKGDNENQYYTANNKFNSFTPFPGLRDSEPMVSMFAKRLGAIKQFQHTE</sequence>
<feature type="region of interest" description="Disordered" evidence="1">
    <location>
        <begin position="305"/>
        <end position="330"/>
    </location>
</feature>
<reference evidence="2" key="1">
    <citation type="submission" date="2018-05" db="EMBL/GenBank/DDBJ databases">
        <title>Draft genome of Mucuna pruriens seed.</title>
        <authorList>
            <person name="Nnadi N.E."/>
            <person name="Vos R."/>
            <person name="Hasami M.H."/>
            <person name="Devisetty U.K."/>
            <person name="Aguiy J.C."/>
        </authorList>
    </citation>
    <scope>NUCLEOTIDE SEQUENCE [LARGE SCALE GENOMIC DNA]</scope>
    <source>
        <strain evidence="2">JCA_2017</strain>
    </source>
</reference>
<comment type="caution">
    <text evidence="2">The sequence shown here is derived from an EMBL/GenBank/DDBJ whole genome shotgun (WGS) entry which is preliminary data.</text>
</comment>
<proteinExistence type="predicted"/>
<dbReference type="STRING" id="157652.A0A371F6W2"/>
<name>A0A371F6W2_MUCPR</name>
<evidence type="ECO:0000256" key="1">
    <source>
        <dbReference type="SAM" id="MobiDB-lite"/>
    </source>
</evidence>
<dbReference type="EMBL" id="QJKJ01010312">
    <property type="protein sequence ID" value="RDX74042.1"/>
    <property type="molecule type" value="Genomic_DNA"/>
</dbReference>
<dbReference type="AlphaFoldDB" id="A0A371F6W2"/>
<keyword evidence="3" id="KW-1185">Reference proteome</keyword>
<evidence type="ECO:0000313" key="3">
    <source>
        <dbReference type="Proteomes" id="UP000257109"/>
    </source>
</evidence>
<gene>
    <name evidence="2" type="ORF">CR513_46251</name>
</gene>
<dbReference type="OrthoDB" id="166375at2759"/>
<evidence type="ECO:0000313" key="2">
    <source>
        <dbReference type="EMBL" id="RDX74042.1"/>
    </source>
</evidence>
<dbReference type="PANTHER" id="PTHR38940">
    <property type="entry name" value="PLUS3 DOMAIN-CONTAINING PROTEIN"/>
    <property type="match status" value="1"/>
</dbReference>
<dbReference type="PANTHER" id="PTHR38940:SF5">
    <property type="match status" value="1"/>
</dbReference>